<proteinExistence type="predicted"/>
<sequence length="71" mass="7449">MRETMMSTEDGTPLPKLAAPAQRALQGAGFTSLESLTQATEVEIMELHGMGPAAMKALRAALDERGLSFGG</sequence>
<comment type="caution">
    <text evidence="1">The sequence shown here is derived from an EMBL/GenBank/DDBJ whole genome shotgun (WGS) entry which is preliminary data.</text>
</comment>
<protein>
    <recommendedName>
        <fullName evidence="3">DNA-binding protein</fullName>
    </recommendedName>
</protein>
<name>A0A8J3REQ1_9ACTN</name>
<gene>
    <name evidence="1" type="ORF">Mth01_56130</name>
</gene>
<dbReference type="SUPFAM" id="SSF47789">
    <property type="entry name" value="C-terminal domain of RNA polymerase alpha subunit"/>
    <property type="match status" value="1"/>
</dbReference>
<evidence type="ECO:0000313" key="2">
    <source>
        <dbReference type="Proteomes" id="UP000610966"/>
    </source>
</evidence>
<dbReference type="EMBL" id="BOOG01000085">
    <property type="protein sequence ID" value="GIH73360.1"/>
    <property type="molecule type" value="Genomic_DNA"/>
</dbReference>
<evidence type="ECO:0008006" key="3">
    <source>
        <dbReference type="Google" id="ProtNLM"/>
    </source>
</evidence>
<dbReference type="Gene3D" id="1.10.150.20">
    <property type="entry name" value="5' to 3' exonuclease, C-terminal subdomain"/>
    <property type="match status" value="1"/>
</dbReference>
<dbReference type="Proteomes" id="UP000610966">
    <property type="component" value="Unassembled WGS sequence"/>
</dbReference>
<keyword evidence="2" id="KW-1185">Reference proteome</keyword>
<evidence type="ECO:0000313" key="1">
    <source>
        <dbReference type="EMBL" id="GIH73360.1"/>
    </source>
</evidence>
<reference evidence="1" key="1">
    <citation type="submission" date="2021-01" db="EMBL/GenBank/DDBJ databases">
        <title>Whole genome shotgun sequence of Sphaerimonospora thailandensis NBRC 107569.</title>
        <authorList>
            <person name="Komaki H."/>
            <person name="Tamura T."/>
        </authorList>
    </citation>
    <scope>NUCLEOTIDE SEQUENCE</scope>
    <source>
        <strain evidence="1">NBRC 107569</strain>
    </source>
</reference>
<accession>A0A8J3REQ1</accession>
<organism evidence="1 2">
    <name type="scientific">Sphaerimonospora thailandensis</name>
    <dbReference type="NCBI Taxonomy" id="795644"/>
    <lineage>
        <taxon>Bacteria</taxon>
        <taxon>Bacillati</taxon>
        <taxon>Actinomycetota</taxon>
        <taxon>Actinomycetes</taxon>
        <taxon>Streptosporangiales</taxon>
        <taxon>Streptosporangiaceae</taxon>
        <taxon>Sphaerimonospora</taxon>
    </lineage>
</organism>
<dbReference type="AlphaFoldDB" id="A0A8J3REQ1"/>